<accession>A0A0V0I6W1</accession>
<protein>
    <submittedName>
        <fullName evidence="1">Putative ovule protein</fullName>
    </submittedName>
</protein>
<reference evidence="1" key="1">
    <citation type="submission" date="2015-12" db="EMBL/GenBank/DDBJ databases">
        <title>Gene expression during late stages of embryo sac development: a critical building block for successful pollen-pistil interactions.</title>
        <authorList>
            <person name="Liu Y."/>
            <person name="Joly V."/>
            <person name="Sabar M."/>
            <person name="Matton D.P."/>
        </authorList>
    </citation>
    <scope>NUCLEOTIDE SEQUENCE</scope>
</reference>
<organism evidence="1">
    <name type="scientific">Solanum chacoense</name>
    <name type="common">Chaco potato</name>
    <dbReference type="NCBI Taxonomy" id="4108"/>
    <lineage>
        <taxon>Eukaryota</taxon>
        <taxon>Viridiplantae</taxon>
        <taxon>Streptophyta</taxon>
        <taxon>Embryophyta</taxon>
        <taxon>Tracheophyta</taxon>
        <taxon>Spermatophyta</taxon>
        <taxon>Magnoliopsida</taxon>
        <taxon>eudicotyledons</taxon>
        <taxon>Gunneridae</taxon>
        <taxon>Pentapetalae</taxon>
        <taxon>asterids</taxon>
        <taxon>lamiids</taxon>
        <taxon>Solanales</taxon>
        <taxon>Solanaceae</taxon>
        <taxon>Solanoideae</taxon>
        <taxon>Solaneae</taxon>
        <taxon>Solanum</taxon>
    </lineage>
</organism>
<dbReference type="EMBL" id="GEDG01010227">
    <property type="protein sequence ID" value="JAP28341.1"/>
    <property type="molecule type" value="Transcribed_RNA"/>
</dbReference>
<proteinExistence type="predicted"/>
<name>A0A0V0I6W1_SOLCH</name>
<dbReference type="AlphaFoldDB" id="A0A0V0I6W1"/>
<evidence type="ECO:0000313" key="1">
    <source>
        <dbReference type="EMBL" id="JAP28341.1"/>
    </source>
</evidence>
<sequence>MTTFNNISTSSLTTYSMKSHKWDLGKVEYMQKEVHSRTPSAQAQHIQAQRRKNQKSPLAQIINSWIAI</sequence>